<accession>A0A1L9T2J2</accession>
<dbReference type="RefSeq" id="XP_040697490.1">
    <property type="nucleotide sequence ID" value="XM_040848081.1"/>
</dbReference>
<name>A0A1L9T2J2_9EURO</name>
<evidence type="ECO:0000313" key="2">
    <source>
        <dbReference type="Proteomes" id="UP000184356"/>
    </source>
</evidence>
<proteinExistence type="predicted"/>
<organism evidence="1 2">
    <name type="scientific">Aspergillus sydowii CBS 593.65</name>
    <dbReference type="NCBI Taxonomy" id="1036612"/>
    <lineage>
        <taxon>Eukaryota</taxon>
        <taxon>Fungi</taxon>
        <taxon>Dikarya</taxon>
        <taxon>Ascomycota</taxon>
        <taxon>Pezizomycotina</taxon>
        <taxon>Eurotiomycetes</taxon>
        <taxon>Eurotiomycetidae</taxon>
        <taxon>Eurotiales</taxon>
        <taxon>Aspergillaceae</taxon>
        <taxon>Aspergillus</taxon>
        <taxon>Aspergillus subgen. Nidulantes</taxon>
    </lineage>
</organism>
<dbReference type="GeneID" id="63764154"/>
<dbReference type="EMBL" id="KV878596">
    <property type="protein sequence ID" value="OJJ53684.1"/>
    <property type="molecule type" value="Genomic_DNA"/>
</dbReference>
<evidence type="ECO:0000313" key="1">
    <source>
        <dbReference type="EMBL" id="OJJ53684.1"/>
    </source>
</evidence>
<sequence>MRTGCHPLTVWSTCIRGMGAEALGAWLFTSPEFPLGIYKHNGSQVEMVHPAAYKLGTFIYQCRGACLSRVSAPNVL</sequence>
<dbReference type="AlphaFoldDB" id="A0A1L9T2J2"/>
<dbReference type="Proteomes" id="UP000184356">
    <property type="component" value="Unassembled WGS sequence"/>
</dbReference>
<reference evidence="2" key="1">
    <citation type="journal article" date="2017" name="Genome Biol.">
        <title>Comparative genomics reveals high biological diversity and specific adaptations in the industrially and medically important fungal genus Aspergillus.</title>
        <authorList>
            <person name="de Vries R.P."/>
            <person name="Riley R."/>
            <person name="Wiebenga A."/>
            <person name="Aguilar-Osorio G."/>
            <person name="Amillis S."/>
            <person name="Uchima C.A."/>
            <person name="Anderluh G."/>
            <person name="Asadollahi M."/>
            <person name="Askin M."/>
            <person name="Barry K."/>
            <person name="Battaglia E."/>
            <person name="Bayram O."/>
            <person name="Benocci T."/>
            <person name="Braus-Stromeyer S.A."/>
            <person name="Caldana C."/>
            <person name="Canovas D."/>
            <person name="Cerqueira G.C."/>
            <person name="Chen F."/>
            <person name="Chen W."/>
            <person name="Choi C."/>
            <person name="Clum A."/>
            <person name="Dos Santos R.A."/>
            <person name="Damasio A.R."/>
            <person name="Diallinas G."/>
            <person name="Emri T."/>
            <person name="Fekete E."/>
            <person name="Flipphi M."/>
            <person name="Freyberg S."/>
            <person name="Gallo A."/>
            <person name="Gournas C."/>
            <person name="Habgood R."/>
            <person name="Hainaut M."/>
            <person name="Harispe M.L."/>
            <person name="Henrissat B."/>
            <person name="Hilden K.S."/>
            <person name="Hope R."/>
            <person name="Hossain A."/>
            <person name="Karabika E."/>
            <person name="Karaffa L."/>
            <person name="Karanyi Z."/>
            <person name="Krasevec N."/>
            <person name="Kuo A."/>
            <person name="Kusch H."/>
            <person name="LaButti K."/>
            <person name="Lagendijk E.L."/>
            <person name="Lapidus A."/>
            <person name="Levasseur A."/>
            <person name="Lindquist E."/>
            <person name="Lipzen A."/>
            <person name="Logrieco A.F."/>
            <person name="MacCabe A."/>
            <person name="Maekelae M.R."/>
            <person name="Malavazi I."/>
            <person name="Melin P."/>
            <person name="Meyer V."/>
            <person name="Mielnichuk N."/>
            <person name="Miskei M."/>
            <person name="Molnar A.P."/>
            <person name="Mule G."/>
            <person name="Ngan C.Y."/>
            <person name="Orejas M."/>
            <person name="Orosz E."/>
            <person name="Ouedraogo J.P."/>
            <person name="Overkamp K.M."/>
            <person name="Park H.-S."/>
            <person name="Perrone G."/>
            <person name="Piumi F."/>
            <person name="Punt P.J."/>
            <person name="Ram A.F."/>
            <person name="Ramon A."/>
            <person name="Rauscher S."/>
            <person name="Record E."/>
            <person name="Riano-Pachon D.M."/>
            <person name="Robert V."/>
            <person name="Roehrig J."/>
            <person name="Ruller R."/>
            <person name="Salamov A."/>
            <person name="Salih N.S."/>
            <person name="Samson R.A."/>
            <person name="Sandor E."/>
            <person name="Sanguinetti M."/>
            <person name="Schuetze T."/>
            <person name="Sepcic K."/>
            <person name="Shelest E."/>
            <person name="Sherlock G."/>
            <person name="Sophianopoulou V."/>
            <person name="Squina F.M."/>
            <person name="Sun H."/>
            <person name="Susca A."/>
            <person name="Todd R.B."/>
            <person name="Tsang A."/>
            <person name="Unkles S.E."/>
            <person name="van de Wiele N."/>
            <person name="van Rossen-Uffink D."/>
            <person name="Oliveira J.V."/>
            <person name="Vesth T.C."/>
            <person name="Visser J."/>
            <person name="Yu J.-H."/>
            <person name="Zhou M."/>
            <person name="Andersen M.R."/>
            <person name="Archer D.B."/>
            <person name="Baker S.E."/>
            <person name="Benoit I."/>
            <person name="Brakhage A.A."/>
            <person name="Braus G.H."/>
            <person name="Fischer R."/>
            <person name="Frisvad J.C."/>
            <person name="Goldman G.H."/>
            <person name="Houbraken J."/>
            <person name="Oakley B."/>
            <person name="Pocsi I."/>
            <person name="Scazzocchio C."/>
            <person name="Seiboth B."/>
            <person name="vanKuyk P.A."/>
            <person name="Wortman J."/>
            <person name="Dyer P.S."/>
            <person name="Grigoriev I.V."/>
        </authorList>
    </citation>
    <scope>NUCLEOTIDE SEQUENCE [LARGE SCALE GENOMIC DNA]</scope>
    <source>
        <strain evidence="2">CBS 593.65</strain>
    </source>
</reference>
<gene>
    <name evidence="1" type="ORF">ASPSYDRAFT_50463</name>
</gene>
<keyword evidence="2" id="KW-1185">Reference proteome</keyword>
<protein>
    <submittedName>
        <fullName evidence="1">Uncharacterized protein</fullName>
    </submittedName>
</protein>
<dbReference type="VEuPathDB" id="FungiDB:ASPSYDRAFT_50463"/>